<reference evidence="2 3" key="1">
    <citation type="submission" date="2024-03" db="EMBL/GenBank/DDBJ databases">
        <title>Novel species of the genus Variovorax.</title>
        <authorList>
            <person name="Liu Q."/>
            <person name="Xin Y.-H."/>
        </authorList>
    </citation>
    <scope>NUCLEOTIDE SEQUENCE [LARGE SCALE GENOMIC DNA]</scope>
    <source>
        <strain evidence="2 3">KACC 18501</strain>
    </source>
</reference>
<keyword evidence="3" id="KW-1185">Reference proteome</keyword>
<accession>A0ABU8WAB3</accession>
<dbReference type="Pfam" id="PF11604">
    <property type="entry name" value="CusF_Ec"/>
    <property type="match status" value="1"/>
</dbReference>
<dbReference type="InterPro" id="IPR021647">
    <property type="entry name" value="CusF_Ec"/>
</dbReference>
<evidence type="ECO:0000313" key="2">
    <source>
        <dbReference type="EMBL" id="MEJ8826970.1"/>
    </source>
</evidence>
<dbReference type="Proteomes" id="UP001363010">
    <property type="component" value="Unassembled WGS sequence"/>
</dbReference>
<name>A0ABU8WAB3_9BURK</name>
<dbReference type="RefSeq" id="WP_340367999.1">
    <property type="nucleotide sequence ID" value="NZ_JBBKZV010000046.1"/>
</dbReference>
<feature type="signal peptide" evidence="1">
    <location>
        <begin position="1"/>
        <end position="21"/>
    </location>
</feature>
<dbReference type="Gene3D" id="2.40.50.320">
    <property type="entry name" value="Copper binding periplasmic protein CusF"/>
    <property type="match status" value="1"/>
</dbReference>
<keyword evidence="1" id="KW-0732">Signal</keyword>
<sequence length="111" mass="11613">MTRSNLLAALFVVSIAAGAPAQTISAAPQGDAATSAASMTEGEVRKVDKEAGKVTLRHGPIANLDMPGMTMVFKAADPKMLESLKEGDKVRFSADRINGAIAITRIEDLSQ</sequence>
<gene>
    <name evidence="2" type="ORF">WKW80_34070</name>
</gene>
<feature type="chain" id="PRO_5047299797" evidence="1">
    <location>
        <begin position="22"/>
        <end position="111"/>
    </location>
</feature>
<dbReference type="EMBL" id="JBBKZV010000046">
    <property type="protein sequence ID" value="MEJ8826970.1"/>
    <property type="molecule type" value="Genomic_DNA"/>
</dbReference>
<protein>
    <submittedName>
        <fullName evidence="2">Copper-binding protein</fullName>
    </submittedName>
</protein>
<dbReference type="InterPro" id="IPR042230">
    <property type="entry name" value="CusF_sf"/>
</dbReference>
<comment type="caution">
    <text evidence="2">The sequence shown here is derived from an EMBL/GenBank/DDBJ whole genome shotgun (WGS) entry which is preliminary data.</text>
</comment>
<evidence type="ECO:0000313" key="3">
    <source>
        <dbReference type="Proteomes" id="UP001363010"/>
    </source>
</evidence>
<evidence type="ECO:0000256" key="1">
    <source>
        <dbReference type="SAM" id="SignalP"/>
    </source>
</evidence>
<organism evidence="2 3">
    <name type="scientific">Variovorax humicola</name>
    <dbReference type="NCBI Taxonomy" id="1769758"/>
    <lineage>
        <taxon>Bacteria</taxon>
        <taxon>Pseudomonadati</taxon>
        <taxon>Pseudomonadota</taxon>
        <taxon>Betaproteobacteria</taxon>
        <taxon>Burkholderiales</taxon>
        <taxon>Comamonadaceae</taxon>
        <taxon>Variovorax</taxon>
    </lineage>
</organism>
<proteinExistence type="predicted"/>